<dbReference type="OrthoDB" id="9803735at2"/>
<dbReference type="EMBL" id="CP023434">
    <property type="protein sequence ID" value="AXY26378.1"/>
    <property type="molecule type" value="Genomic_DNA"/>
</dbReference>
<reference evidence="1 2" key="1">
    <citation type="submission" date="2017-09" db="EMBL/GenBank/DDBJ databases">
        <title>Complete genome sequence of Oxytococcus suis strain ZY16052.</title>
        <authorList>
            <person name="Li F."/>
        </authorList>
    </citation>
    <scope>NUCLEOTIDE SEQUENCE [LARGE SCALE GENOMIC DNA]</scope>
    <source>
        <strain evidence="1 2">ZY16052</strain>
    </source>
</reference>
<proteinExistence type="predicted"/>
<dbReference type="Proteomes" id="UP000263232">
    <property type="component" value="Chromosome"/>
</dbReference>
<evidence type="ECO:0000313" key="2">
    <source>
        <dbReference type="Proteomes" id="UP000263232"/>
    </source>
</evidence>
<name>A0A347WMS1_9LACT</name>
<evidence type="ECO:0000313" key="1">
    <source>
        <dbReference type="EMBL" id="AXY26378.1"/>
    </source>
</evidence>
<gene>
    <name evidence="1" type="ORF">CL176_10455</name>
</gene>
<dbReference type="AlphaFoldDB" id="A0A347WMS1"/>
<accession>A0A347WMS1</accession>
<organism evidence="1 2">
    <name type="scientific">Suicoccus acidiformans</name>
    <dbReference type="NCBI Taxonomy" id="2036206"/>
    <lineage>
        <taxon>Bacteria</taxon>
        <taxon>Bacillati</taxon>
        <taxon>Bacillota</taxon>
        <taxon>Bacilli</taxon>
        <taxon>Lactobacillales</taxon>
        <taxon>Aerococcaceae</taxon>
        <taxon>Suicoccus</taxon>
    </lineage>
</organism>
<keyword evidence="2" id="KW-1185">Reference proteome</keyword>
<sequence>MTRIDSPLATLDGISPEDLQGQLLIISDQSFIDSKLSTWLGHHIDRLHLVGTYNLLNNAVIMIVNGLAEAINLDGIYNTHRSNIKLSLSNLN</sequence>
<dbReference type="KEGG" id="abae:CL176_10455"/>
<protein>
    <submittedName>
        <fullName evidence="1">Uncharacterized protein</fullName>
    </submittedName>
</protein>